<accession>A0A1H4BIK0</accession>
<gene>
    <name evidence="2" type="ORF">SAMN04488051_103376</name>
</gene>
<name>A0A1H4BIK0_ALKAM</name>
<dbReference type="RefSeq" id="WP_091341719.1">
    <property type="nucleotide sequence ID" value="NZ_FNRM01000003.1"/>
</dbReference>
<dbReference type="AlphaFoldDB" id="A0A1H4BIK0"/>
<feature type="transmembrane region" description="Helical" evidence="1">
    <location>
        <begin position="36"/>
        <end position="55"/>
    </location>
</feature>
<keyword evidence="3" id="KW-1185">Reference proteome</keyword>
<organism evidence="2 3">
    <name type="scientific">Alkalimonas amylolytica</name>
    <dbReference type="NCBI Taxonomy" id="152573"/>
    <lineage>
        <taxon>Bacteria</taxon>
        <taxon>Pseudomonadati</taxon>
        <taxon>Pseudomonadota</taxon>
        <taxon>Gammaproteobacteria</taxon>
        <taxon>Alkalimonas</taxon>
    </lineage>
</organism>
<evidence type="ECO:0000313" key="2">
    <source>
        <dbReference type="EMBL" id="SEA47874.1"/>
    </source>
</evidence>
<dbReference type="Proteomes" id="UP000198773">
    <property type="component" value="Unassembled WGS sequence"/>
</dbReference>
<dbReference type="STRING" id="152573.SAMN04488051_103376"/>
<protein>
    <submittedName>
        <fullName evidence="2">Uncharacterized protein</fullName>
    </submittedName>
</protein>
<keyword evidence="1" id="KW-0812">Transmembrane</keyword>
<reference evidence="2 3" key="1">
    <citation type="submission" date="2016-10" db="EMBL/GenBank/DDBJ databases">
        <authorList>
            <person name="de Groot N.N."/>
        </authorList>
    </citation>
    <scope>NUCLEOTIDE SEQUENCE [LARGE SCALE GENOMIC DNA]</scope>
    <source>
        <strain evidence="2 3">CGMCC 1.3430</strain>
    </source>
</reference>
<proteinExistence type="predicted"/>
<sequence>MHTICHATKGFLLLLFLLVVLDPLFFSRDLVHLLVIHSFFMLLLTVGLLVVEIWCQRLSTE</sequence>
<evidence type="ECO:0000256" key="1">
    <source>
        <dbReference type="SAM" id="Phobius"/>
    </source>
</evidence>
<keyword evidence="1" id="KW-0472">Membrane</keyword>
<dbReference type="EMBL" id="FNRM01000003">
    <property type="protein sequence ID" value="SEA47874.1"/>
    <property type="molecule type" value="Genomic_DNA"/>
</dbReference>
<evidence type="ECO:0000313" key="3">
    <source>
        <dbReference type="Proteomes" id="UP000198773"/>
    </source>
</evidence>
<keyword evidence="1" id="KW-1133">Transmembrane helix</keyword>